<gene>
    <name evidence="1" type="ordered locus">Mnod_3350</name>
</gene>
<keyword evidence="2" id="KW-1185">Reference proteome</keyword>
<dbReference type="Proteomes" id="UP000008207">
    <property type="component" value="Chromosome"/>
</dbReference>
<dbReference type="HOGENOM" id="CLU_3063338_0_0_5"/>
<dbReference type="EMBL" id="CP001349">
    <property type="protein sequence ID" value="ACL58273.1"/>
    <property type="molecule type" value="Genomic_DNA"/>
</dbReference>
<protein>
    <submittedName>
        <fullName evidence="1">Putative transposase</fullName>
    </submittedName>
</protein>
<dbReference type="KEGG" id="mno:Mnod_3350"/>
<dbReference type="AlphaFoldDB" id="B8IM87"/>
<organism evidence="1 2">
    <name type="scientific">Methylobacterium nodulans (strain LMG 21967 / CNCM I-2342 / ORS 2060)</name>
    <dbReference type="NCBI Taxonomy" id="460265"/>
    <lineage>
        <taxon>Bacteria</taxon>
        <taxon>Pseudomonadati</taxon>
        <taxon>Pseudomonadota</taxon>
        <taxon>Alphaproteobacteria</taxon>
        <taxon>Hyphomicrobiales</taxon>
        <taxon>Methylobacteriaceae</taxon>
        <taxon>Methylobacterium</taxon>
    </lineage>
</organism>
<name>B8IM87_METNO</name>
<sequence length="53" mass="5999">MILNALSLKLKRQAQGDFRGRHVEAPRSCRPSPGICSTRSVTRDIEETLCFRP</sequence>
<evidence type="ECO:0000313" key="2">
    <source>
        <dbReference type="Proteomes" id="UP000008207"/>
    </source>
</evidence>
<dbReference type="STRING" id="460265.Mnod_3350"/>
<reference evidence="1 2" key="1">
    <citation type="submission" date="2009-01" db="EMBL/GenBank/DDBJ databases">
        <title>Complete sequence of chromosome of Methylobacterium nodulans ORS 2060.</title>
        <authorList>
            <consortium name="US DOE Joint Genome Institute"/>
            <person name="Lucas S."/>
            <person name="Copeland A."/>
            <person name="Lapidus A."/>
            <person name="Glavina del Rio T."/>
            <person name="Dalin E."/>
            <person name="Tice H."/>
            <person name="Bruce D."/>
            <person name="Goodwin L."/>
            <person name="Pitluck S."/>
            <person name="Sims D."/>
            <person name="Brettin T."/>
            <person name="Detter J.C."/>
            <person name="Han C."/>
            <person name="Larimer F."/>
            <person name="Land M."/>
            <person name="Hauser L."/>
            <person name="Kyrpides N."/>
            <person name="Ivanova N."/>
            <person name="Marx C.J."/>
            <person name="Richardson P."/>
        </authorList>
    </citation>
    <scope>NUCLEOTIDE SEQUENCE [LARGE SCALE GENOMIC DNA]</scope>
    <source>
        <strain evidence="2">LMG 21967 / CNCM I-2342 / ORS 2060</strain>
    </source>
</reference>
<proteinExistence type="predicted"/>
<evidence type="ECO:0000313" key="1">
    <source>
        <dbReference type="EMBL" id="ACL58273.1"/>
    </source>
</evidence>
<accession>B8IM87</accession>